<dbReference type="STRING" id="1802772.A3H60_02135"/>
<reference evidence="2 3" key="1">
    <citation type="journal article" date="2016" name="Nat. Commun.">
        <title>Thousands of microbial genomes shed light on interconnected biogeochemical processes in an aquifer system.</title>
        <authorList>
            <person name="Anantharaman K."/>
            <person name="Brown C.T."/>
            <person name="Hug L.A."/>
            <person name="Sharon I."/>
            <person name="Castelle C.J."/>
            <person name="Probst A.J."/>
            <person name="Thomas B.C."/>
            <person name="Singh A."/>
            <person name="Wilkins M.J."/>
            <person name="Karaoz U."/>
            <person name="Brodie E.L."/>
            <person name="Williams K.H."/>
            <person name="Hubbard S.S."/>
            <person name="Banfield J.F."/>
        </authorList>
    </citation>
    <scope>NUCLEOTIDE SEQUENCE [LARGE SCALE GENOMIC DNA]</scope>
</reference>
<dbReference type="GO" id="GO:0016051">
    <property type="term" value="P:carbohydrate biosynthetic process"/>
    <property type="evidence" value="ECO:0007669"/>
    <property type="project" value="InterPro"/>
</dbReference>
<dbReference type="GO" id="GO:0047444">
    <property type="term" value="F:N-acylneuraminate-9-phosphate synthase activity"/>
    <property type="evidence" value="ECO:0007669"/>
    <property type="project" value="TreeGrafter"/>
</dbReference>
<evidence type="ECO:0000313" key="2">
    <source>
        <dbReference type="EMBL" id="OHB10918.1"/>
    </source>
</evidence>
<dbReference type="AlphaFoldDB" id="A0A1G2UNE0"/>
<gene>
    <name evidence="2" type="ORF">A3H60_02135</name>
</gene>
<sequence length="311" mass="34834">MNNFFLGKEHPAFIVAELGINHNGDVEIAKKLIDVAVEAACQAVKFQKRTISKVYTPEELAKPREVPRDVLENAIRRGVLSVEAIRRLKNSDLKNSTNGDQKLALELTEEEYREIDEYCKNKGILWFASPWDEESVDFLEKFDVPCHKIASASITYHDLLRKVKATRRPVILSTGMSTMEEIKTAVDILGTNNLVLLHTVSTYPSAEKDVNLRLLVTLKSEFPDVPIGYSGHEKGLAITVAAATLGAHLIERHLTLDHAMYGSDQAASIEPHELKQLVADIRAMETAYGHGKKEILESEVPIREKLRRKTA</sequence>
<protein>
    <submittedName>
        <fullName evidence="2">N-acetylneuraminate synthase</fullName>
    </submittedName>
</protein>
<dbReference type="EMBL" id="MHWP01000004">
    <property type="protein sequence ID" value="OHB10918.1"/>
    <property type="molecule type" value="Genomic_DNA"/>
</dbReference>
<evidence type="ECO:0000313" key="3">
    <source>
        <dbReference type="Proteomes" id="UP000177202"/>
    </source>
</evidence>
<evidence type="ECO:0000259" key="1">
    <source>
        <dbReference type="Pfam" id="PF03102"/>
    </source>
</evidence>
<name>A0A1G2UNE0_9BACT</name>
<dbReference type="PANTHER" id="PTHR42966:SF3">
    <property type="entry name" value="BLR5971 PROTEIN"/>
    <property type="match status" value="1"/>
</dbReference>
<dbReference type="Proteomes" id="UP000177202">
    <property type="component" value="Unassembled WGS sequence"/>
</dbReference>
<comment type="caution">
    <text evidence="2">The sequence shown here is derived from an EMBL/GenBank/DDBJ whole genome shotgun (WGS) entry which is preliminary data.</text>
</comment>
<dbReference type="InterPro" id="IPR051690">
    <property type="entry name" value="PseI-like"/>
</dbReference>
<feature type="domain" description="PseI/NeuA/B-like" evidence="1">
    <location>
        <begin position="93"/>
        <end position="293"/>
    </location>
</feature>
<dbReference type="InterPro" id="IPR013132">
    <property type="entry name" value="PseI/NeuA/B-like_N"/>
</dbReference>
<accession>A0A1G2UNE0</accession>
<dbReference type="PANTHER" id="PTHR42966">
    <property type="entry name" value="N-ACETYLNEURAMINATE SYNTHASE"/>
    <property type="match status" value="1"/>
</dbReference>
<organism evidence="2 3">
    <name type="scientific">Candidatus Zambryskibacteria bacterium RIFCSPLOWO2_02_FULL_44_12b</name>
    <dbReference type="NCBI Taxonomy" id="1802772"/>
    <lineage>
        <taxon>Bacteria</taxon>
        <taxon>Candidatus Zambryskiibacteriota</taxon>
    </lineage>
</organism>
<dbReference type="Gene3D" id="3.20.20.70">
    <property type="entry name" value="Aldolase class I"/>
    <property type="match status" value="1"/>
</dbReference>
<proteinExistence type="predicted"/>
<dbReference type="InterPro" id="IPR013785">
    <property type="entry name" value="Aldolase_TIM"/>
</dbReference>
<dbReference type="SUPFAM" id="SSF51569">
    <property type="entry name" value="Aldolase"/>
    <property type="match status" value="1"/>
</dbReference>
<dbReference type="Pfam" id="PF03102">
    <property type="entry name" value="NeuB"/>
    <property type="match status" value="1"/>
</dbReference>